<evidence type="ECO:0000256" key="1">
    <source>
        <dbReference type="SAM" id="Phobius"/>
    </source>
</evidence>
<organism evidence="2 3">
    <name type="scientific">Macrolepiota fuliginosa MF-IS2</name>
    <dbReference type="NCBI Taxonomy" id="1400762"/>
    <lineage>
        <taxon>Eukaryota</taxon>
        <taxon>Fungi</taxon>
        <taxon>Dikarya</taxon>
        <taxon>Basidiomycota</taxon>
        <taxon>Agaricomycotina</taxon>
        <taxon>Agaricomycetes</taxon>
        <taxon>Agaricomycetidae</taxon>
        <taxon>Agaricales</taxon>
        <taxon>Agaricineae</taxon>
        <taxon>Agaricaceae</taxon>
        <taxon>Macrolepiota</taxon>
    </lineage>
</organism>
<evidence type="ECO:0000313" key="3">
    <source>
        <dbReference type="Proteomes" id="UP000807342"/>
    </source>
</evidence>
<keyword evidence="1" id="KW-0472">Membrane</keyword>
<dbReference type="EMBL" id="MU151160">
    <property type="protein sequence ID" value="KAF9448477.1"/>
    <property type="molecule type" value="Genomic_DNA"/>
</dbReference>
<name>A0A9P6C248_9AGAR</name>
<accession>A0A9P6C248</accession>
<feature type="transmembrane region" description="Helical" evidence="1">
    <location>
        <begin position="12"/>
        <end position="35"/>
    </location>
</feature>
<reference evidence="2" key="1">
    <citation type="submission" date="2020-11" db="EMBL/GenBank/DDBJ databases">
        <authorList>
            <consortium name="DOE Joint Genome Institute"/>
            <person name="Ahrendt S."/>
            <person name="Riley R."/>
            <person name="Andreopoulos W."/>
            <person name="Labutti K."/>
            <person name="Pangilinan J."/>
            <person name="Ruiz-Duenas F.J."/>
            <person name="Barrasa J.M."/>
            <person name="Sanchez-Garcia M."/>
            <person name="Camarero S."/>
            <person name="Miyauchi S."/>
            <person name="Serrano A."/>
            <person name="Linde D."/>
            <person name="Babiker R."/>
            <person name="Drula E."/>
            <person name="Ayuso-Fernandez I."/>
            <person name="Pacheco R."/>
            <person name="Padilla G."/>
            <person name="Ferreira P."/>
            <person name="Barriuso J."/>
            <person name="Kellner H."/>
            <person name="Castanera R."/>
            <person name="Alfaro M."/>
            <person name="Ramirez L."/>
            <person name="Pisabarro A.G."/>
            <person name="Kuo A."/>
            <person name="Tritt A."/>
            <person name="Lipzen A."/>
            <person name="He G."/>
            <person name="Yan M."/>
            <person name="Ng V."/>
            <person name="Cullen D."/>
            <person name="Martin F."/>
            <person name="Rosso M.-N."/>
            <person name="Henrissat B."/>
            <person name="Hibbett D."/>
            <person name="Martinez A.T."/>
            <person name="Grigoriev I.V."/>
        </authorList>
    </citation>
    <scope>NUCLEOTIDE SEQUENCE</scope>
    <source>
        <strain evidence="2">MF-IS2</strain>
    </source>
</reference>
<gene>
    <name evidence="2" type="ORF">P691DRAFT_775389</name>
</gene>
<sequence>MTLLVNKLPLVRLAVFSTVTFLSFIIFIMSAHIINWTNRWYSGYFDFAALALAVSLLSLMIFPLVLYIGRVRSGALSSFIGVELVGIGFLWVLWLASAGTTANINVTGGRCNGGRNGWSTVCGETNAIEAFAFLNWLILLAYFAALLFSSIMALQAGNQRVWTSSVKDLADGSRTHEKYPIDPAAFGQYPGVAPQAGVAQF</sequence>
<dbReference type="OrthoDB" id="3364107at2759"/>
<comment type="caution">
    <text evidence="2">The sequence shown here is derived from an EMBL/GenBank/DDBJ whole genome shotgun (WGS) entry which is preliminary data.</text>
</comment>
<proteinExistence type="predicted"/>
<protein>
    <recommendedName>
        <fullName evidence="4">MARVEL domain-containing protein</fullName>
    </recommendedName>
</protein>
<keyword evidence="1" id="KW-1133">Transmembrane helix</keyword>
<keyword evidence="1" id="KW-0812">Transmembrane</keyword>
<dbReference type="AlphaFoldDB" id="A0A9P6C248"/>
<feature type="transmembrane region" description="Helical" evidence="1">
    <location>
        <begin position="133"/>
        <end position="154"/>
    </location>
</feature>
<feature type="transmembrane region" description="Helical" evidence="1">
    <location>
        <begin position="75"/>
        <end position="96"/>
    </location>
</feature>
<feature type="transmembrane region" description="Helical" evidence="1">
    <location>
        <begin position="47"/>
        <end position="68"/>
    </location>
</feature>
<evidence type="ECO:0000313" key="2">
    <source>
        <dbReference type="EMBL" id="KAF9448477.1"/>
    </source>
</evidence>
<dbReference type="Proteomes" id="UP000807342">
    <property type="component" value="Unassembled WGS sequence"/>
</dbReference>
<keyword evidence="3" id="KW-1185">Reference proteome</keyword>
<evidence type="ECO:0008006" key="4">
    <source>
        <dbReference type="Google" id="ProtNLM"/>
    </source>
</evidence>